<dbReference type="EMBL" id="CP163435">
    <property type="protein sequence ID" value="XDQ24790.1"/>
    <property type="molecule type" value="Genomic_DNA"/>
</dbReference>
<proteinExistence type="predicted"/>
<dbReference type="Pfam" id="PF02775">
    <property type="entry name" value="TPP_enzyme_C"/>
    <property type="match status" value="1"/>
</dbReference>
<feature type="domain" description="Thiamine pyrophosphate enzyme TPP-binding" evidence="2">
    <location>
        <begin position="25"/>
        <end position="69"/>
    </location>
</feature>
<feature type="region of interest" description="Disordered" evidence="1">
    <location>
        <begin position="1"/>
        <end position="24"/>
    </location>
</feature>
<dbReference type="GO" id="GO:0003824">
    <property type="term" value="F:catalytic activity"/>
    <property type="evidence" value="ECO:0007669"/>
    <property type="project" value="InterPro"/>
</dbReference>
<sequence length="75" mass="8215">MRHRLSPAAPSDRDCPRRSVRPSPYRPDLDFVGIARGLGVPAEQATTAEEFTQLLGRALAEPGPYLIDCLVPPVF</sequence>
<gene>
    <name evidence="3" type="ORF">AB5J56_08875</name>
</gene>
<dbReference type="GO" id="GO:0030976">
    <property type="term" value="F:thiamine pyrophosphate binding"/>
    <property type="evidence" value="ECO:0007669"/>
    <property type="project" value="InterPro"/>
</dbReference>
<dbReference type="SUPFAM" id="SSF52518">
    <property type="entry name" value="Thiamin diphosphate-binding fold (THDP-binding)"/>
    <property type="match status" value="1"/>
</dbReference>
<organism evidence="3">
    <name type="scientific">Streptomyces sp. R21</name>
    <dbReference type="NCBI Taxonomy" id="3238627"/>
    <lineage>
        <taxon>Bacteria</taxon>
        <taxon>Bacillati</taxon>
        <taxon>Actinomycetota</taxon>
        <taxon>Actinomycetes</taxon>
        <taxon>Kitasatosporales</taxon>
        <taxon>Streptomycetaceae</taxon>
        <taxon>Streptomyces</taxon>
    </lineage>
</organism>
<evidence type="ECO:0000313" key="3">
    <source>
        <dbReference type="EMBL" id="XDQ24790.1"/>
    </source>
</evidence>
<dbReference type="InterPro" id="IPR011766">
    <property type="entry name" value="TPP_enzyme_TPP-bd"/>
</dbReference>
<reference evidence="3" key="1">
    <citation type="submission" date="2024-07" db="EMBL/GenBank/DDBJ databases">
        <authorList>
            <person name="Yu S.T."/>
        </authorList>
    </citation>
    <scope>NUCLEOTIDE SEQUENCE</scope>
    <source>
        <strain evidence="3">R21</strain>
    </source>
</reference>
<evidence type="ECO:0000259" key="2">
    <source>
        <dbReference type="Pfam" id="PF02775"/>
    </source>
</evidence>
<dbReference type="RefSeq" id="WP_369231748.1">
    <property type="nucleotide sequence ID" value="NZ_CP163435.1"/>
</dbReference>
<protein>
    <submittedName>
        <fullName evidence="3">Thiamine pyrophosphate-dependent enzyme</fullName>
    </submittedName>
</protein>
<dbReference type="InterPro" id="IPR029061">
    <property type="entry name" value="THDP-binding"/>
</dbReference>
<dbReference type="Gene3D" id="3.40.50.970">
    <property type="match status" value="1"/>
</dbReference>
<dbReference type="AlphaFoldDB" id="A0AB39P286"/>
<name>A0AB39P286_9ACTN</name>
<dbReference type="GO" id="GO:0000287">
    <property type="term" value="F:magnesium ion binding"/>
    <property type="evidence" value="ECO:0007669"/>
    <property type="project" value="UniProtKB-ARBA"/>
</dbReference>
<evidence type="ECO:0000256" key="1">
    <source>
        <dbReference type="SAM" id="MobiDB-lite"/>
    </source>
</evidence>
<accession>A0AB39P286</accession>